<dbReference type="GO" id="GO:0005524">
    <property type="term" value="F:ATP binding"/>
    <property type="evidence" value="ECO:0007669"/>
    <property type="project" value="UniProtKB-KW"/>
</dbReference>
<organism evidence="7">
    <name type="scientific">uncultured Sphingomonas sp</name>
    <dbReference type="NCBI Taxonomy" id="158754"/>
    <lineage>
        <taxon>Bacteria</taxon>
        <taxon>Pseudomonadati</taxon>
        <taxon>Pseudomonadota</taxon>
        <taxon>Alphaproteobacteria</taxon>
        <taxon>Sphingomonadales</taxon>
        <taxon>Sphingomonadaceae</taxon>
        <taxon>Sphingomonas</taxon>
        <taxon>environmental samples</taxon>
    </lineage>
</organism>
<keyword evidence="4 7" id="KW-0067">ATP-binding</keyword>
<keyword evidence="2" id="KW-0813">Transport</keyword>
<dbReference type="PANTHER" id="PTHR43820:SF6">
    <property type="entry name" value="ABC TRANSPORTER ATP-BINDING PROTEIN"/>
    <property type="match status" value="1"/>
</dbReference>
<dbReference type="Pfam" id="PF00005">
    <property type="entry name" value="ABC_tran"/>
    <property type="match status" value="1"/>
</dbReference>
<dbReference type="GO" id="GO:0015807">
    <property type="term" value="P:L-amino acid transport"/>
    <property type="evidence" value="ECO:0007669"/>
    <property type="project" value="TreeGrafter"/>
</dbReference>
<evidence type="ECO:0000256" key="2">
    <source>
        <dbReference type="ARBA" id="ARBA00022448"/>
    </source>
</evidence>
<dbReference type="InterPro" id="IPR052156">
    <property type="entry name" value="BCAA_Transport_ATP-bd_LivF"/>
</dbReference>
<proteinExistence type="inferred from homology"/>
<dbReference type="PROSITE" id="PS50893">
    <property type="entry name" value="ABC_TRANSPORTER_2"/>
    <property type="match status" value="1"/>
</dbReference>
<evidence type="ECO:0000256" key="4">
    <source>
        <dbReference type="ARBA" id="ARBA00022840"/>
    </source>
</evidence>
<keyword evidence="5" id="KW-0029">Amino-acid transport</keyword>
<evidence type="ECO:0000256" key="5">
    <source>
        <dbReference type="ARBA" id="ARBA00022970"/>
    </source>
</evidence>
<dbReference type="InterPro" id="IPR003439">
    <property type="entry name" value="ABC_transporter-like_ATP-bd"/>
</dbReference>
<comment type="similarity">
    <text evidence="1">Belongs to the ABC transporter superfamily.</text>
</comment>
<dbReference type="InterPro" id="IPR003593">
    <property type="entry name" value="AAA+_ATPase"/>
</dbReference>
<feature type="domain" description="ABC transporter" evidence="6">
    <location>
        <begin position="5"/>
        <end position="238"/>
    </location>
</feature>
<sequence>MSPVLFTTEFEVRYGANFAVRGVTLTVARGEITTIIGANGAGKTSLLAGLAGFERRRGLIQFDGRDISRASPEDNARAGLILVPETRDLFASMSVRDNLLLGAALGRPRLRDDTAQQLECVLTRFPPLAARQQQHAGTLSGGERQMLALGRALMGRPKLLMLDEPSLGLAPNLVQQMFKWIAALKAEGTSILLVEQNARMALTVAEHAYVMEHGQLSTRERAGRLAAQGDIAARYLGRRTRRAATVELK</sequence>
<dbReference type="EMBL" id="CADCWB010000102">
    <property type="protein sequence ID" value="CAA9516248.1"/>
    <property type="molecule type" value="Genomic_DNA"/>
</dbReference>
<dbReference type="InterPro" id="IPR017871">
    <property type="entry name" value="ABC_transporter-like_CS"/>
</dbReference>
<dbReference type="InterPro" id="IPR027417">
    <property type="entry name" value="P-loop_NTPase"/>
</dbReference>
<dbReference type="GO" id="GO:0016887">
    <property type="term" value="F:ATP hydrolysis activity"/>
    <property type="evidence" value="ECO:0007669"/>
    <property type="project" value="InterPro"/>
</dbReference>
<evidence type="ECO:0000313" key="7">
    <source>
        <dbReference type="EMBL" id="CAA9516248.1"/>
    </source>
</evidence>
<evidence type="ECO:0000259" key="6">
    <source>
        <dbReference type="PROSITE" id="PS50893"/>
    </source>
</evidence>
<name>A0A6J4T837_9SPHN</name>
<evidence type="ECO:0000256" key="1">
    <source>
        <dbReference type="ARBA" id="ARBA00005417"/>
    </source>
</evidence>
<dbReference type="AlphaFoldDB" id="A0A6J4T837"/>
<dbReference type="CDD" id="cd03224">
    <property type="entry name" value="ABC_TM1139_LivF_branched"/>
    <property type="match status" value="1"/>
</dbReference>
<keyword evidence="3" id="KW-0547">Nucleotide-binding</keyword>
<protein>
    <submittedName>
        <fullName evidence="7">Branched-chain amino acid transport ATP-binding protein LivF</fullName>
    </submittedName>
</protein>
<gene>
    <name evidence="7" type="ORF">AVDCRST_MAG62-828</name>
</gene>
<accession>A0A6J4T837</accession>
<evidence type="ECO:0000256" key="3">
    <source>
        <dbReference type="ARBA" id="ARBA00022741"/>
    </source>
</evidence>
<dbReference type="PROSITE" id="PS00211">
    <property type="entry name" value="ABC_TRANSPORTER_1"/>
    <property type="match status" value="1"/>
</dbReference>
<dbReference type="Gene3D" id="3.40.50.300">
    <property type="entry name" value="P-loop containing nucleotide triphosphate hydrolases"/>
    <property type="match status" value="1"/>
</dbReference>
<dbReference type="PANTHER" id="PTHR43820">
    <property type="entry name" value="HIGH-AFFINITY BRANCHED-CHAIN AMINO ACID TRANSPORT ATP-BINDING PROTEIN LIVF"/>
    <property type="match status" value="1"/>
</dbReference>
<dbReference type="SMART" id="SM00382">
    <property type="entry name" value="AAA"/>
    <property type="match status" value="1"/>
</dbReference>
<reference evidence="7" key="1">
    <citation type="submission" date="2020-02" db="EMBL/GenBank/DDBJ databases">
        <authorList>
            <person name="Meier V. D."/>
        </authorList>
    </citation>
    <scope>NUCLEOTIDE SEQUENCE</scope>
    <source>
        <strain evidence="7">AVDCRST_MAG62</strain>
    </source>
</reference>
<dbReference type="GO" id="GO:0015658">
    <property type="term" value="F:branched-chain amino acid transmembrane transporter activity"/>
    <property type="evidence" value="ECO:0007669"/>
    <property type="project" value="TreeGrafter"/>
</dbReference>
<dbReference type="SUPFAM" id="SSF52540">
    <property type="entry name" value="P-loop containing nucleoside triphosphate hydrolases"/>
    <property type="match status" value="1"/>
</dbReference>